<accession>A0ACC1HJ98</accession>
<proteinExistence type="predicted"/>
<organism evidence="1 2">
    <name type="scientific">Spiromyces aspiralis</name>
    <dbReference type="NCBI Taxonomy" id="68401"/>
    <lineage>
        <taxon>Eukaryota</taxon>
        <taxon>Fungi</taxon>
        <taxon>Fungi incertae sedis</taxon>
        <taxon>Zoopagomycota</taxon>
        <taxon>Kickxellomycotina</taxon>
        <taxon>Kickxellomycetes</taxon>
        <taxon>Kickxellales</taxon>
        <taxon>Kickxellaceae</taxon>
        <taxon>Spiromyces</taxon>
    </lineage>
</organism>
<reference evidence="1" key="1">
    <citation type="submission" date="2022-06" db="EMBL/GenBank/DDBJ databases">
        <title>Phylogenomic reconstructions and comparative analyses of Kickxellomycotina fungi.</title>
        <authorList>
            <person name="Reynolds N.K."/>
            <person name="Stajich J.E."/>
            <person name="Barry K."/>
            <person name="Grigoriev I.V."/>
            <person name="Crous P."/>
            <person name="Smith M.E."/>
        </authorList>
    </citation>
    <scope>NUCLEOTIDE SEQUENCE</scope>
    <source>
        <strain evidence="1">RSA 2271</strain>
    </source>
</reference>
<evidence type="ECO:0000313" key="2">
    <source>
        <dbReference type="Proteomes" id="UP001145114"/>
    </source>
</evidence>
<gene>
    <name evidence="1" type="primary">RTS1</name>
    <name evidence="1" type="ORF">EV182_004187</name>
</gene>
<protein>
    <submittedName>
        <fullName evidence="1">Serine/threonine-protein phosphatase 2A 56 kDa regulatory subunit delta isoform</fullName>
    </submittedName>
</protein>
<evidence type="ECO:0000313" key="1">
    <source>
        <dbReference type="EMBL" id="KAJ1673989.1"/>
    </source>
</evidence>
<feature type="non-terminal residue" evidence="1">
    <location>
        <position position="369"/>
    </location>
</feature>
<sequence>MPEERRTALFIQKLQQCCIIFDFTSPDEDLPGKEAKAKTLEELIHYIGTHKGVLTERVYPYIFSMISCNLFRTIPPQMVNYIDNFDPEEDEPAMEASWPHLQLVYYFFLCFIESSEFNIHLARHYIDHKFILELLSLFDSEDPREREHLKPILHRIYGKMLTLRAFIRKAINHLFLQFVYESERHNGIAELLEILGSIINGFTLPLKEEHQCFLTQVLLPMHKANALVLYHWQLAYCTIQFIEKDKSLAPKIIMSLLKYWPKVNSMKEIMYLNELEEILMVAGPKEFAVVCKPIAERALSFLKNQVIVNLVQSNLHVVVPIILAGIYNNIRPHWNRNIHQQIYTMIKFLINADPLLFDECLETYRKTRA</sequence>
<dbReference type="Proteomes" id="UP001145114">
    <property type="component" value="Unassembled WGS sequence"/>
</dbReference>
<keyword evidence="2" id="KW-1185">Reference proteome</keyword>
<comment type="caution">
    <text evidence="1">The sequence shown here is derived from an EMBL/GenBank/DDBJ whole genome shotgun (WGS) entry which is preliminary data.</text>
</comment>
<dbReference type="EMBL" id="JAMZIH010006375">
    <property type="protein sequence ID" value="KAJ1673989.1"/>
    <property type="molecule type" value="Genomic_DNA"/>
</dbReference>
<name>A0ACC1HJ98_9FUNG</name>